<name>B9MQ08_CALBD</name>
<gene>
    <name evidence="1" type="ordered locus">Athe_0681</name>
</gene>
<dbReference type="KEGG" id="ate:Athe_0681"/>
<organism evidence="1 2">
    <name type="scientific">Caldicellulosiruptor bescii (strain ATCC BAA-1888 / DSM 6725 / KCTC 15123 / Z-1320)</name>
    <name type="common">Anaerocellum thermophilum</name>
    <dbReference type="NCBI Taxonomy" id="521460"/>
    <lineage>
        <taxon>Bacteria</taxon>
        <taxon>Bacillati</taxon>
        <taxon>Bacillota</taxon>
        <taxon>Bacillota incertae sedis</taxon>
        <taxon>Caldicellulosiruptorales</taxon>
        <taxon>Caldicellulosiruptoraceae</taxon>
        <taxon>Caldicellulosiruptor</taxon>
    </lineage>
</organism>
<dbReference type="EMBL" id="CP001393">
    <property type="protein sequence ID" value="ACM59800.1"/>
    <property type="molecule type" value="Genomic_DNA"/>
</dbReference>
<dbReference type="HOGENOM" id="CLU_3402645_0_0_9"/>
<protein>
    <submittedName>
        <fullName evidence="1">Uncharacterized protein</fullName>
    </submittedName>
</protein>
<dbReference type="Proteomes" id="UP000007723">
    <property type="component" value="Chromosome"/>
</dbReference>
<evidence type="ECO:0000313" key="2">
    <source>
        <dbReference type="Proteomes" id="UP000007723"/>
    </source>
</evidence>
<sequence length="30" mass="3544">MTIIPMCIKIYIGRQQQLKIVMKKGIILIR</sequence>
<accession>B9MQ08</accession>
<evidence type="ECO:0000313" key="1">
    <source>
        <dbReference type="EMBL" id="ACM59800.1"/>
    </source>
</evidence>
<dbReference type="STRING" id="521460.Athe_0681"/>
<proteinExistence type="predicted"/>
<reference evidence="2" key="1">
    <citation type="submission" date="2009-01" db="EMBL/GenBank/DDBJ databases">
        <title>Complete sequence of chromosome of Anaerocellum thermophilum DSM 6725.</title>
        <authorList>
            <person name="Lucas S."/>
            <person name="Copeland A."/>
            <person name="Lapidus A."/>
            <person name="Glavina del Rio T."/>
            <person name="Tice H."/>
            <person name="Bruce D."/>
            <person name="Goodwin L."/>
            <person name="Pitluck S."/>
            <person name="Sims D."/>
            <person name="Meincke L."/>
            <person name="Brettin T."/>
            <person name="Detter J.C."/>
            <person name="Han C."/>
            <person name="Larimer F."/>
            <person name="Land M."/>
            <person name="Hauser L."/>
            <person name="Kyrpides N."/>
            <person name="Ovchinnikova G."/>
            <person name="Kataeva I."/>
            <person name="Adams M.W.W."/>
        </authorList>
    </citation>
    <scope>NUCLEOTIDE SEQUENCE [LARGE SCALE GENOMIC DNA]</scope>
    <source>
        <strain evidence="2">ATCC BAA-1888 / DSM 6725 / Z-1320</strain>
    </source>
</reference>
<dbReference type="AlphaFoldDB" id="B9MQ08"/>